<dbReference type="Proteomes" id="UP000781932">
    <property type="component" value="Unassembled WGS sequence"/>
</dbReference>
<sequence length="634" mass="70583">MSVDYTSKTVAITGGAAGLGLAITKFFLAANATVLALDISQTALDNLPSEVPEADRSRVHPVKCDVTSPDSVEAAFSSYLSGGEGRRLDVLVNNAGLSDKMHPTADCDMAMWEKNILVNMTGPFITSQQAIRQFLKQDIVGGQRGVILNVISAAGTHGARAGVAYTASKHGTVGLTRSTAAFYGPKGIRCLAIMPGPMVTGMARDKDHIADFHKEGLALTIETFKISKLIGSKSKLALRMDCDSAYVILDFATAFQLILVLSPAKMDDGLEQFNWKETFLFFYWDIQRYRPESAPKIDKLILDFFYEEEPAAGSNGDPYSWDAALYRLMRIIRCRLGSNICPGVKSHYRWLEQYDPSTNQSPPYVDWFWLEPHVSMEARRDATSHVLAIIEHLTTVVYRQQHDPDEDVDFVKAWAGNMLLKDFSDSHASPEWGVPIPVHISCLLAVGWDRAASIDKCEGRILSMRSRSSEFWYLPHPPCPCQRWPNGHLVSMPASADSRYEFILEDPSHMGYGTAKIRFPSEGLGHCVDKQSRHYLRLSSGSQNGLLRVEAAKLHFIGMLYWAQQMALTGHALPLPEFIDKQYEELAAVNDDDADRDEMKLDRMLWNALRSFGLERVKLNCKSCVETISSPPAM</sequence>
<accession>A0A9P6I984</accession>
<dbReference type="Gene3D" id="3.40.50.720">
    <property type="entry name" value="NAD(P)-binding Rossmann-like Domain"/>
    <property type="match status" value="1"/>
</dbReference>
<organism evidence="4 5">
    <name type="scientific">Colletotrichum karsti</name>
    <dbReference type="NCBI Taxonomy" id="1095194"/>
    <lineage>
        <taxon>Eukaryota</taxon>
        <taxon>Fungi</taxon>
        <taxon>Dikarya</taxon>
        <taxon>Ascomycota</taxon>
        <taxon>Pezizomycotina</taxon>
        <taxon>Sordariomycetes</taxon>
        <taxon>Hypocreomycetidae</taxon>
        <taxon>Glomerellales</taxon>
        <taxon>Glomerellaceae</taxon>
        <taxon>Colletotrichum</taxon>
        <taxon>Colletotrichum boninense species complex</taxon>
    </lineage>
</organism>
<dbReference type="RefSeq" id="XP_038746957.1">
    <property type="nucleotide sequence ID" value="XM_038887915.1"/>
</dbReference>
<dbReference type="GeneID" id="62160989"/>
<dbReference type="InterPro" id="IPR002347">
    <property type="entry name" value="SDR_fam"/>
</dbReference>
<dbReference type="OrthoDB" id="47007at2759"/>
<keyword evidence="3" id="KW-0560">Oxidoreductase</keyword>
<evidence type="ECO:0000256" key="2">
    <source>
        <dbReference type="ARBA" id="ARBA00022857"/>
    </source>
</evidence>
<dbReference type="PROSITE" id="PS00061">
    <property type="entry name" value="ADH_SHORT"/>
    <property type="match status" value="1"/>
</dbReference>
<dbReference type="PANTHER" id="PTHR43669">
    <property type="entry name" value="5-KETO-D-GLUCONATE 5-REDUCTASE"/>
    <property type="match status" value="1"/>
</dbReference>
<dbReference type="InterPro" id="IPR020904">
    <property type="entry name" value="Sc_DH/Rdtase_CS"/>
</dbReference>
<evidence type="ECO:0000256" key="3">
    <source>
        <dbReference type="ARBA" id="ARBA00023002"/>
    </source>
</evidence>
<dbReference type="AlphaFoldDB" id="A0A9P6I984"/>
<gene>
    <name evidence="4" type="ORF">CkaCkLH20_05196</name>
</gene>
<evidence type="ECO:0000256" key="1">
    <source>
        <dbReference type="ARBA" id="ARBA00006484"/>
    </source>
</evidence>
<dbReference type="PANTHER" id="PTHR43669:SF3">
    <property type="entry name" value="ALCOHOL DEHYDROGENASE, PUTATIVE (AFU_ORTHOLOGUE AFUA_3G03445)-RELATED"/>
    <property type="match status" value="1"/>
</dbReference>
<dbReference type="GO" id="GO:0016491">
    <property type="term" value="F:oxidoreductase activity"/>
    <property type="evidence" value="ECO:0007669"/>
    <property type="project" value="UniProtKB-KW"/>
</dbReference>
<dbReference type="Pfam" id="PF00106">
    <property type="entry name" value="adh_short"/>
    <property type="match status" value="1"/>
</dbReference>
<dbReference type="PRINTS" id="PR00080">
    <property type="entry name" value="SDRFAMILY"/>
</dbReference>
<reference evidence="4" key="1">
    <citation type="submission" date="2020-03" db="EMBL/GenBank/DDBJ databases">
        <authorList>
            <person name="He L."/>
        </authorList>
    </citation>
    <scope>NUCLEOTIDE SEQUENCE</scope>
    <source>
        <strain evidence="4">CkLH20</strain>
    </source>
</reference>
<dbReference type="PRINTS" id="PR00081">
    <property type="entry name" value="GDHRDH"/>
</dbReference>
<dbReference type="SUPFAM" id="SSF51735">
    <property type="entry name" value="NAD(P)-binding Rossmann-fold domains"/>
    <property type="match status" value="1"/>
</dbReference>
<name>A0A9P6I984_9PEZI</name>
<comment type="caution">
    <text evidence="4">The sequence shown here is derived from an EMBL/GenBank/DDBJ whole genome shotgun (WGS) entry which is preliminary data.</text>
</comment>
<keyword evidence="2" id="KW-0521">NADP</keyword>
<dbReference type="CDD" id="cd05233">
    <property type="entry name" value="SDR_c"/>
    <property type="match status" value="1"/>
</dbReference>
<evidence type="ECO:0000313" key="4">
    <source>
        <dbReference type="EMBL" id="KAF9877496.1"/>
    </source>
</evidence>
<proteinExistence type="inferred from homology"/>
<comment type="similarity">
    <text evidence="1">Belongs to the short-chain dehydrogenases/reductases (SDR) family.</text>
</comment>
<dbReference type="InterPro" id="IPR036291">
    <property type="entry name" value="NAD(P)-bd_dom_sf"/>
</dbReference>
<reference evidence="4" key="2">
    <citation type="submission" date="2020-11" db="EMBL/GenBank/DDBJ databases">
        <title>Whole genome sequencing of Colletotrichum sp.</title>
        <authorList>
            <person name="Li H."/>
        </authorList>
    </citation>
    <scope>NUCLEOTIDE SEQUENCE</scope>
    <source>
        <strain evidence="4">CkLH20</strain>
    </source>
</reference>
<protein>
    <submittedName>
        <fullName evidence="4">Uncharacterized protein</fullName>
    </submittedName>
</protein>
<keyword evidence="5" id="KW-1185">Reference proteome</keyword>
<evidence type="ECO:0000313" key="5">
    <source>
        <dbReference type="Proteomes" id="UP000781932"/>
    </source>
</evidence>
<dbReference type="EMBL" id="JAATWM020000014">
    <property type="protein sequence ID" value="KAF9877496.1"/>
    <property type="molecule type" value="Genomic_DNA"/>
</dbReference>